<accession>A0ABZ2U870</accession>
<protein>
    <recommendedName>
        <fullName evidence="4">Phase variable surface lipoprotein</fullName>
    </recommendedName>
</protein>
<evidence type="ECO:0000313" key="1">
    <source>
        <dbReference type="EMBL" id="WYY26261.1"/>
    </source>
</evidence>
<dbReference type="Proteomes" id="UP001484199">
    <property type="component" value="Chromosome"/>
</dbReference>
<keyword evidence="3" id="KW-1185">Reference proteome</keyword>
<sequence>MPYMTFKNKINNMNHAHSIIRPKMDKYFNKITKTNPKEKIKMKNDLNQGIKIGGWNTKTTPTDLEQIKLFLQTLKQDLINLTIITHSKKKNTYQEANYRPKNQTLFVDPQILDEIKQTKITLINDNFSSSNSKLLLSDLNPLKSQNNPLKTYHDIFQINYKNESKNIIKELIGKINLHKLENLQLYQLEPNKLDKYNNPIKINYKKGLNIIYYRQEDLKYIQFFLTKTKQGYRVKKIHPKYKYISQD</sequence>
<evidence type="ECO:0000313" key="3">
    <source>
        <dbReference type="Proteomes" id="UP001484199"/>
    </source>
</evidence>
<dbReference type="EMBL" id="CP146843">
    <property type="protein sequence ID" value="WYY26370.1"/>
    <property type="molecule type" value="Genomic_DNA"/>
</dbReference>
<proteinExistence type="predicted"/>
<evidence type="ECO:0008006" key="4">
    <source>
        <dbReference type="Google" id="ProtNLM"/>
    </source>
</evidence>
<gene>
    <name evidence="1" type="ORF">AshY1_01140</name>
    <name evidence="2" type="ORF">AshY1_02380</name>
</gene>
<evidence type="ECO:0000313" key="2">
    <source>
        <dbReference type="EMBL" id="WYY26370.1"/>
    </source>
</evidence>
<name>A0ABZ2U870_ASHYP</name>
<reference evidence="1 3" key="1">
    <citation type="submission" date="2024-03" db="EMBL/GenBank/DDBJ databases">
        <title>The Complete Genome of 'Candidatus Phytoplasma fraxini' AshY1 from the Ash Yellows Group.</title>
        <authorList>
            <person name="Boehm J.W."/>
            <person name="Huettel B."/>
            <person name="Schneider B."/>
            <person name="Kube M."/>
        </authorList>
    </citation>
    <scope>NUCLEOTIDE SEQUENCE [LARGE SCALE GENOMIC DNA]</scope>
    <source>
        <strain evidence="1">AshY1</strain>
    </source>
</reference>
<organism evidence="1 3">
    <name type="scientific">Ash yellows phytoplasma</name>
    <dbReference type="NCBI Taxonomy" id="35780"/>
    <lineage>
        <taxon>Bacteria</taxon>
        <taxon>Bacillati</taxon>
        <taxon>Mycoplasmatota</taxon>
        <taxon>Mollicutes</taxon>
        <taxon>Acholeplasmatales</taxon>
        <taxon>Acholeplasmataceae</taxon>
        <taxon>Candidatus Phytoplasma</taxon>
        <taxon>16SrVII (Ash yellows group)</taxon>
    </lineage>
</organism>
<dbReference type="EMBL" id="CP146843">
    <property type="protein sequence ID" value="WYY26261.1"/>
    <property type="molecule type" value="Genomic_DNA"/>
</dbReference>